<name>L9XP75_9EURY</name>
<evidence type="ECO:0000256" key="1">
    <source>
        <dbReference type="SAM" id="Phobius"/>
    </source>
</evidence>
<reference evidence="2 3" key="1">
    <citation type="journal article" date="2014" name="PLoS Genet.">
        <title>Phylogenetically driven sequencing of extremely halophilic archaea reveals strategies for static and dynamic osmo-response.</title>
        <authorList>
            <person name="Becker E.A."/>
            <person name="Seitzer P.M."/>
            <person name="Tritt A."/>
            <person name="Larsen D."/>
            <person name="Krusor M."/>
            <person name="Yao A.I."/>
            <person name="Wu D."/>
            <person name="Madern D."/>
            <person name="Eisen J.A."/>
            <person name="Darling A.E."/>
            <person name="Facciotti M.T."/>
        </authorList>
    </citation>
    <scope>NUCLEOTIDE SEQUENCE [LARGE SCALE GENOMIC DNA]</scope>
    <source>
        <strain evidence="2 3">JCM 10478</strain>
    </source>
</reference>
<dbReference type="Proteomes" id="UP000011632">
    <property type="component" value="Unassembled WGS sequence"/>
</dbReference>
<organism evidence="2 3">
    <name type="scientific">Natrinema versiforme JCM 10478</name>
    <dbReference type="NCBI Taxonomy" id="1227496"/>
    <lineage>
        <taxon>Archaea</taxon>
        <taxon>Methanobacteriati</taxon>
        <taxon>Methanobacteriota</taxon>
        <taxon>Stenosarchaea group</taxon>
        <taxon>Halobacteria</taxon>
        <taxon>Halobacteriales</taxon>
        <taxon>Natrialbaceae</taxon>
        <taxon>Natrinema</taxon>
    </lineage>
</organism>
<dbReference type="AlphaFoldDB" id="L9XP75"/>
<protein>
    <submittedName>
        <fullName evidence="2">Transposase IS4 family protein</fullName>
    </submittedName>
</protein>
<keyword evidence="3" id="KW-1185">Reference proteome</keyword>
<dbReference type="RefSeq" id="WP_006432898.1">
    <property type="nucleotide sequence ID" value="NZ_AOID01000061.1"/>
</dbReference>
<dbReference type="STRING" id="1227496.C489_19031"/>
<evidence type="ECO:0000313" key="3">
    <source>
        <dbReference type="Proteomes" id="UP000011632"/>
    </source>
</evidence>
<comment type="caution">
    <text evidence="2">The sequence shown here is derived from an EMBL/GenBank/DDBJ whole genome shotgun (WGS) entry which is preliminary data.</text>
</comment>
<accession>L9XP75</accession>
<gene>
    <name evidence="2" type="ORF">C489_19031</name>
</gene>
<proteinExistence type="predicted"/>
<keyword evidence="1" id="KW-1133">Transmembrane helix</keyword>
<sequence length="148" mass="16852">MADDFPWEDFQNRSLDPAAVRWAVAFIAGWFVAWTGFVLYSGNELGPTLMQGAASAAALGVLPISQNPALSVKQAASWTTSKEFEVRWFHFAFGCIVYNMWLLVDFLTQERIGVIETRKKPRIKLSRFTDWLENGLEEWLEEESSTLL</sequence>
<keyword evidence="1" id="KW-0812">Transmembrane</keyword>
<evidence type="ECO:0000313" key="2">
    <source>
        <dbReference type="EMBL" id="ELY63347.1"/>
    </source>
</evidence>
<keyword evidence="1" id="KW-0472">Membrane</keyword>
<feature type="transmembrane region" description="Helical" evidence="1">
    <location>
        <begin position="20"/>
        <end position="40"/>
    </location>
</feature>
<dbReference type="EMBL" id="AOID01000061">
    <property type="protein sequence ID" value="ELY63347.1"/>
    <property type="molecule type" value="Genomic_DNA"/>
</dbReference>